<organism evidence="2 3">
    <name type="scientific">Candidatus Fimimonas gallinarum</name>
    <dbReference type="NCBI Taxonomy" id="2840821"/>
    <lineage>
        <taxon>Bacteria</taxon>
        <taxon>Pseudomonadati</taxon>
        <taxon>Myxococcota</taxon>
        <taxon>Myxococcia</taxon>
        <taxon>Myxococcales</taxon>
        <taxon>Cystobacterineae</taxon>
        <taxon>Myxococcaceae</taxon>
        <taxon>Myxococcaceae incertae sedis</taxon>
        <taxon>Candidatus Fimimonas</taxon>
    </lineage>
</organism>
<dbReference type="AlphaFoldDB" id="A0A9D1J7N2"/>
<comment type="caution">
    <text evidence="2">The sequence shown here is derived from an EMBL/GenBank/DDBJ whole genome shotgun (WGS) entry which is preliminary data.</text>
</comment>
<evidence type="ECO:0000256" key="1">
    <source>
        <dbReference type="SAM" id="MobiDB-lite"/>
    </source>
</evidence>
<evidence type="ECO:0000313" key="2">
    <source>
        <dbReference type="EMBL" id="HIR65466.1"/>
    </source>
</evidence>
<dbReference type="EMBL" id="DVHL01000010">
    <property type="protein sequence ID" value="HIR65466.1"/>
    <property type="molecule type" value="Genomic_DNA"/>
</dbReference>
<protein>
    <submittedName>
        <fullName evidence="2">Uncharacterized protein</fullName>
    </submittedName>
</protein>
<reference evidence="2" key="2">
    <citation type="journal article" date="2021" name="PeerJ">
        <title>Extensive microbial diversity within the chicken gut microbiome revealed by metagenomics and culture.</title>
        <authorList>
            <person name="Gilroy R."/>
            <person name="Ravi A."/>
            <person name="Getino M."/>
            <person name="Pursley I."/>
            <person name="Horton D.L."/>
            <person name="Alikhan N.F."/>
            <person name="Baker D."/>
            <person name="Gharbi K."/>
            <person name="Hall N."/>
            <person name="Watson M."/>
            <person name="Adriaenssens E.M."/>
            <person name="Foster-Nyarko E."/>
            <person name="Jarju S."/>
            <person name="Secka A."/>
            <person name="Antonio M."/>
            <person name="Oren A."/>
            <person name="Chaudhuri R.R."/>
            <person name="La Ragione R."/>
            <person name="Hildebrand F."/>
            <person name="Pallen M.J."/>
        </authorList>
    </citation>
    <scope>NUCLEOTIDE SEQUENCE</scope>
    <source>
        <strain evidence="2">CHK121-14286</strain>
    </source>
</reference>
<dbReference type="Proteomes" id="UP000824200">
    <property type="component" value="Unassembled WGS sequence"/>
</dbReference>
<proteinExistence type="predicted"/>
<sequence length="161" mass="17038">MDFGKFASAEELLKSYNQLEKSFTQKCQQLSALEREKTLLEEKLKGGTSENTPPQERVQSTTVDSADTVPQDAFDAKAVLNGQAPVSTAVSADGLQQLPSDGVSGEGHTPQTLQDTPSQLQNVAAVAAPSVMSGGGNVSMALPSRPKTLKEASLMAKELFK</sequence>
<feature type="region of interest" description="Disordered" evidence="1">
    <location>
        <begin position="41"/>
        <end position="66"/>
    </location>
</feature>
<feature type="compositionally biased region" description="Polar residues" evidence="1">
    <location>
        <begin position="48"/>
        <end position="65"/>
    </location>
</feature>
<feature type="region of interest" description="Disordered" evidence="1">
    <location>
        <begin position="90"/>
        <end position="116"/>
    </location>
</feature>
<name>A0A9D1J7N2_9BACT</name>
<accession>A0A9D1J7N2</accession>
<reference evidence="2" key="1">
    <citation type="submission" date="2020-10" db="EMBL/GenBank/DDBJ databases">
        <authorList>
            <person name="Gilroy R."/>
        </authorList>
    </citation>
    <scope>NUCLEOTIDE SEQUENCE</scope>
    <source>
        <strain evidence="2">CHK121-14286</strain>
    </source>
</reference>
<evidence type="ECO:0000313" key="3">
    <source>
        <dbReference type="Proteomes" id="UP000824200"/>
    </source>
</evidence>
<gene>
    <name evidence="2" type="ORF">IAC95_01045</name>
</gene>